<keyword evidence="1" id="KW-0808">Transferase</keyword>
<dbReference type="SUPFAM" id="SSF53756">
    <property type="entry name" value="UDP-Glycosyltransferase/glycogen phosphorylase"/>
    <property type="match status" value="1"/>
</dbReference>
<dbReference type="Gene3D" id="3.40.50.2000">
    <property type="entry name" value="Glycogen Phosphorylase B"/>
    <property type="match status" value="2"/>
</dbReference>
<dbReference type="PIRSF" id="PIRSF007023">
    <property type="entry name" value="UDP-Galf_transf"/>
    <property type="match status" value="1"/>
</dbReference>
<reference evidence="4 5" key="1">
    <citation type="submission" date="2009-10" db="EMBL/GenBank/DDBJ databases">
        <authorList>
            <person name="Qin X."/>
            <person name="Bachman B."/>
            <person name="Battles P."/>
            <person name="Bell A."/>
            <person name="Bess C."/>
            <person name="Bickham C."/>
            <person name="Chaboub L."/>
            <person name="Chen D."/>
            <person name="Coyle M."/>
            <person name="Deiros D.R."/>
            <person name="Dinh H."/>
            <person name="Forbes L."/>
            <person name="Fowler G."/>
            <person name="Francisco L."/>
            <person name="Fu Q."/>
            <person name="Gubbala S."/>
            <person name="Hale W."/>
            <person name="Han Y."/>
            <person name="Hemphill L."/>
            <person name="Highlander S.K."/>
            <person name="Hirani K."/>
            <person name="Hogues M."/>
            <person name="Jackson L."/>
            <person name="Jakkamsetti A."/>
            <person name="Javaid M."/>
            <person name="Jiang H."/>
            <person name="Korchina V."/>
            <person name="Kovar C."/>
            <person name="Lara F."/>
            <person name="Lee S."/>
            <person name="Mata R."/>
            <person name="Mathew T."/>
            <person name="Moen C."/>
            <person name="Morales K."/>
            <person name="Munidasa M."/>
            <person name="Nazareth L."/>
            <person name="Ngo R."/>
            <person name="Nguyen L."/>
            <person name="Okwuonu G."/>
            <person name="Ongeri F."/>
            <person name="Patil S."/>
            <person name="Petrosino J."/>
            <person name="Pham C."/>
            <person name="Pham P."/>
            <person name="Pu L.-L."/>
            <person name="Puazo M."/>
            <person name="Raj R."/>
            <person name="Reid J."/>
            <person name="Rouhana J."/>
            <person name="Saada N."/>
            <person name="Shang Y."/>
            <person name="Simmons D."/>
            <person name="Thornton R."/>
            <person name="Warren J."/>
            <person name="Weissenberger G."/>
            <person name="Zhang J."/>
            <person name="Zhang L."/>
            <person name="Zhou C."/>
            <person name="Zhu D."/>
            <person name="Muzny D."/>
            <person name="Worley K."/>
            <person name="Gibbs R."/>
        </authorList>
    </citation>
    <scope>NUCLEOTIDE SEQUENCE [LARGE SCALE GENOMIC DNA]</scope>
    <source>
        <strain evidence="4 5">DSM 17361</strain>
    </source>
</reference>
<dbReference type="HOGENOM" id="CLU_057651_1_0_10"/>
<accession>D1PTN6</accession>
<evidence type="ECO:0000256" key="1">
    <source>
        <dbReference type="ARBA" id="ARBA00022679"/>
    </source>
</evidence>
<feature type="domain" description="Glucosyltransferase 3-like N-terminal" evidence="2">
    <location>
        <begin position="9"/>
        <end position="133"/>
    </location>
</feature>
<evidence type="ECO:0000259" key="3">
    <source>
        <dbReference type="Pfam" id="PF26337"/>
    </source>
</evidence>
<dbReference type="Pfam" id="PF26337">
    <property type="entry name" value="Gtf3_C"/>
    <property type="match status" value="1"/>
</dbReference>
<dbReference type="Proteomes" id="UP000003160">
    <property type="component" value="Unassembled WGS sequence"/>
</dbReference>
<organism evidence="4 5">
    <name type="scientific">Hallella bergensis DSM 17361</name>
    <dbReference type="NCBI Taxonomy" id="585502"/>
    <lineage>
        <taxon>Bacteria</taxon>
        <taxon>Pseudomonadati</taxon>
        <taxon>Bacteroidota</taxon>
        <taxon>Bacteroidia</taxon>
        <taxon>Bacteroidales</taxon>
        <taxon>Prevotellaceae</taxon>
        <taxon>Hallella</taxon>
    </lineage>
</organism>
<feature type="domain" description="Glucosyltransferase 3-like C-terminal" evidence="3">
    <location>
        <begin position="163"/>
        <end position="327"/>
    </location>
</feature>
<dbReference type="AlphaFoldDB" id="D1PTN6"/>
<dbReference type="Pfam" id="PF26334">
    <property type="entry name" value="Gtf3_N"/>
    <property type="match status" value="1"/>
</dbReference>
<name>D1PTN6_9BACT</name>
<protein>
    <recommendedName>
        <fullName evidence="6">Galactofuranosyltransferase</fullName>
    </recommendedName>
</protein>
<evidence type="ECO:0000313" key="4">
    <source>
        <dbReference type="EMBL" id="EFA45296.1"/>
    </source>
</evidence>
<gene>
    <name evidence="4" type="ORF">HMPREF0645_0321</name>
</gene>
<dbReference type="RefSeq" id="WP_007174670.1">
    <property type="nucleotide sequence ID" value="NZ_GG704782.1"/>
</dbReference>
<evidence type="ECO:0000313" key="5">
    <source>
        <dbReference type="Proteomes" id="UP000003160"/>
    </source>
</evidence>
<proteinExistence type="predicted"/>
<comment type="caution">
    <text evidence="4">The sequence shown here is derived from an EMBL/GenBank/DDBJ whole genome shotgun (WGS) entry which is preliminary data.</text>
</comment>
<sequence length="338" mass="38464">MNYYIKIATINKAKKDIDTVVEQLGYVNLSKVQCGNGGIGRFLTKLLAMVNILTTLKRDDVLFLQYPMKKFYKMACTLAHLKGAKVVTVIHDLGAFRRHKLTPEQENRLFSKTDFLIAHNPTMTEYLQQHGFQGGVHHLGIFDYLSAKPVRQPNAQPHDPWRIVYAGNLGVWRNEFLYHLDTAIKHWTLDLYGKGFEPKKNNCQKLTYHGFIDSDEFIERVDADFGLVWDGASVDECNGAWGEYLKINNPHKTSFYLRAGIPVIVWSKSAMAPFIRKNGLGLTVDSLAEIDSHLEQLTPEQYQAMRANAYTIGQKLATGSHIKRGLDAAQEYFKEHAE</sequence>
<dbReference type="InterPro" id="IPR058592">
    <property type="entry name" value="Gtf3_C"/>
</dbReference>
<keyword evidence="5" id="KW-1185">Reference proteome</keyword>
<dbReference type="OrthoDB" id="9790931at2"/>
<evidence type="ECO:0008006" key="6">
    <source>
        <dbReference type="Google" id="ProtNLM"/>
    </source>
</evidence>
<dbReference type="eggNOG" id="COG0438">
    <property type="taxonomic scope" value="Bacteria"/>
</dbReference>
<dbReference type="EMBL" id="ACKS01000017">
    <property type="protein sequence ID" value="EFA45296.1"/>
    <property type="molecule type" value="Genomic_DNA"/>
</dbReference>
<evidence type="ECO:0000259" key="2">
    <source>
        <dbReference type="Pfam" id="PF26334"/>
    </source>
</evidence>
<dbReference type="InterPro" id="IPR058591">
    <property type="entry name" value="Gtf3_N"/>
</dbReference>